<dbReference type="AlphaFoldDB" id="A0A2U2EFD1"/>
<name>A0A2U2EFD1_9FIRM</name>
<reference evidence="1 2" key="1">
    <citation type="submission" date="2014-09" db="EMBL/GenBank/DDBJ databases">
        <title>Butyrate-producing bacteria isolated from human gut.</title>
        <authorList>
            <person name="Zhang Q."/>
            <person name="Zhao L."/>
        </authorList>
    </citation>
    <scope>NUCLEOTIDE SEQUENCE [LARGE SCALE GENOMIC DNA]</scope>
    <source>
        <strain evidence="1 2">R22</strain>
    </source>
</reference>
<sequence length="113" mass="12682">MDFVIFVFFGKGVDGTDFLAGFAVGGINTLSAFTVGPAGRNEEPATVFALLVQYISLGKVHKFIEHFYLTEHENSSILLILSSWGKEESKVLHEMLLLNLLIRFVYMKIRGLR</sequence>
<accession>A0A2U2EFD1</accession>
<dbReference type="EMBL" id="JRFS01000025">
    <property type="protein sequence ID" value="PWE83214.1"/>
    <property type="molecule type" value="Genomic_DNA"/>
</dbReference>
<dbReference type="Proteomes" id="UP000245905">
    <property type="component" value="Unassembled WGS sequence"/>
</dbReference>
<gene>
    <name evidence="1" type="ORF">LD38_11645</name>
</gene>
<organism evidence="1 2">
    <name type="scientific">Agathobacter rectalis</name>
    <dbReference type="NCBI Taxonomy" id="39491"/>
    <lineage>
        <taxon>Bacteria</taxon>
        <taxon>Bacillati</taxon>
        <taxon>Bacillota</taxon>
        <taxon>Clostridia</taxon>
        <taxon>Lachnospirales</taxon>
        <taxon>Lachnospiraceae</taxon>
        <taxon>Agathobacter</taxon>
    </lineage>
</organism>
<evidence type="ECO:0000313" key="1">
    <source>
        <dbReference type="EMBL" id="PWE83214.1"/>
    </source>
</evidence>
<protein>
    <submittedName>
        <fullName evidence="1">Uncharacterized protein</fullName>
    </submittedName>
</protein>
<comment type="caution">
    <text evidence="1">The sequence shown here is derived from an EMBL/GenBank/DDBJ whole genome shotgun (WGS) entry which is preliminary data.</text>
</comment>
<proteinExistence type="predicted"/>
<evidence type="ECO:0000313" key="2">
    <source>
        <dbReference type="Proteomes" id="UP000245905"/>
    </source>
</evidence>
<dbReference type="RefSeq" id="WP_015568518.1">
    <property type="nucleotide sequence ID" value="NZ_JRFS01000025.1"/>
</dbReference>